<dbReference type="PANTHER" id="PTHR21879">
    <property type="entry name" value="FI03362P-RELATED-RELATED"/>
    <property type="match status" value="1"/>
</dbReference>
<evidence type="ECO:0000313" key="3">
    <source>
        <dbReference type="EMBL" id="BAN21330.1"/>
    </source>
</evidence>
<keyword evidence="2" id="KW-0732">Signal</keyword>
<dbReference type="InterPro" id="IPR012464">
    <property type="entry name" value="DUF1676"/>
</dbReference>
<feature type="transmembrane region" description="Helical" evidence="1">
    <location>
        <begin position="170"/>
        <end position="186"/>
    </location>
</feature>
<dbReference type="GO" id="GO:0016020">
    <property type="term" value="C:membrane"/>
    <property type="evidence" value="ECO:0007669"/>
    <property type="project" value="TreeGrafter"/>
</dbReference>
<dbReference type="PANTHER" id="PTHR21879:SF9">
    <property type="entry name" value="OSIRIS 16"/>
    <property type="match status" value="1"/>
</dbReference>
<evidence type="ECO:0000256" key="1">
    <source>
        <dbReference type="SAM" id="Phobius"/>
    </source>
</evidence>
<evidence type="ECO:0000256" key="2">
    <source>
        <dbReference type="SAM" id="SignalP"/>
    </source>
</evidence>
<feature type="signal peptide" evidence="2">
    <location>
        <begin position="1"/>
        <end position="21"/>
    </location>
</feature>
<protein>
    <submittedName>
        <fullName evidence="3">Unkown protein</fullName>
    </submittedName>
</protein>
<organism evidence="3">
    <name type="scientific">Riptortus pedestris</name>
    <name type="common">Bean bug</name>
    <dbReference type="NCBI Taxonomy" id="329032"/>
    <lineage>
        <taxon>Eukaryota</taxon>
        <taxon>Metazoa</taxon>
        <taxon>Ecdysozoa</taxon>
        <taxon>Arthropoda</taxon>
        <taxon>Hexapoda</taxon>
        <taxon>Insecta</taxon>
        <taxon>Pterygota</taxon>
        <taxon>Neoptera</taxon>
        <taxon>Paraneoptera</taxon>
        <taxon>Hemiptera</taxon>
        <taxon>Heteroptera</taxon>
        <taxon>Panheteroptera</taxon>
        <taxon>Pentatomomorpha</taxon>
        <taxon>Coreoidea</taxon>
        <taxon>Alydidae</taxon>
        <taxon>Riptortus</taxon>
    </lineage>
</organism>
<feature type="transmembrane region" description="Helical" evidence="1">
    <location>
        <begin position="143"/>
        <end position="164"/>
    </location>
</feature>
<name>R4WKJ1_RIPPE</name>
<keyword evidence="1" id="KW-1133">Transmembrane helix</keyword>
<sequence length="240" mass="25786">MILCNWSYFFVLVSLPQALFSLVISEESHIKQVMSRECSGPYSPNCMKLGLLRILSKAGDGEVALFPGISLSWVRPDLQLEQNQLQDSQTLDSVLINHLADLLSNLTLSVRVVNKETPLALANALLSQTPVATGRRKDRYGGALAAAGLMSGGTMVAVAMSGLAAMAGKALMASLLALMLSAISALRGNGDGDSKNTYEIVAKPVVSHQHTHSSEVIHGGHDYKRSIAAQDLVYRMHSRK</sequence>
<dbReference type="Pfam" id="PF07898">
    <property type="entry name" value="DUF1676"/>
    <property type="match status" value="1"/>
</dbReference>
<keyword evidence="1" id="KW-0812">Transmembrane</keyword>
<reference evidence="3" key="1">
    <citation type="journal article" date="2013" name="PLoS ONE">
        <title>Gene expression in gut symbiotic organ of stinkbug affected by extracellular bacterial symbiont.</title>
        <authorList>
            <person name="Futahashi R."/>
            <person name="Tanaka K."/>
            <person name="Tanahashi M."/>
            <person name="Nikoh N."/>
            <person name="Kikuchi Y."/>
            <person name="Lee B.L."/>
            <person name="Fukatsu T."/>
        </authorList>
    </citation>
    <scope>NUCLEOTIDE SEQUENCE</scope>
    <source>
        <tissue evidence="3">Midgut</tissue>
    </source>
</reference>
<dbReference type="EMBL" id="AK418115">
    <property type="protein sequence ID" value="BAN21330.1"/>
    <property type="molecule type" value="mRNA"/>
</dbReference>
<keyword evidence="1" id="KW-0472">Membrane</keyword>
<feature type="chain" id="PRO_5004372539" evidence="2">
    <location>
        <begin position="22"/>
        <end position="240"/>
    </location>
</feature>
<accession>R4WKJ1</accession>
<dbReference type="AlphaFoldDB" id="R4WKJ1"/>
<proteinExistence type="evidence at transcript level"/>